<name>A0A9P5SII3_9FUNG</name>
<dbReference type="AlphaFoldDB" id="A0A9P5SII3"/>
<proteinExistence type="predicted"/>
<dbReference type="Proteomes" id="UP000696485">
    <property type="component" value="Unassembled WGS sequence"/>
</dbReference>
<evidence type="ECO:0000313" key="2">
    <source>
        <dbReference type="EMBL" id="KAF9328193.1"/>
    </source>
</evidence>
<organism evidence="2 3">
    <name type="scientific">Podila minutissima</name>
    <dbReference type="NCBI Taxonomy" id="64525"/>
    <lineage>
        <taxon>Eukaryota</taxon>
        <taxon>Fungi</taxon>
        <taxon>Fungi incertae sedis</taxon>
        <taxon>Mucoromycota</taxon>
        <taxon>Mortierellomycotina</taxon>
        <taxon>Mortierellomycetes</taxon>
        <taxon>Mortierellales</taxon>
        <taxon>Mortierellaceae</taxon>
        <taxon>Podila</taxon>
    </lineage>
</organism>
<feature type="chain" id="PRO_5040308318" evidence="1">
    <location>
        <begin position="25"/>
        <end position="192"/>
    </location>
</feature>
<keyword evidence="3" id="KW-1185">Reference proteome</keyword>
<reference evidence="2" key="1">
    <citation type="journal article" date="2020" name="Fungal Divers.">
        <title>Resolving the Mortierellaceae phylogeny through synthesis of multi-gene phylogenetics and phylogenomics.</title>
        <authorList>
            <person name="Vandepol N."/>
            <person name="Liber J."/>
            <person name="Desiro A."/>
            <person name="Na H."/>
            <person name="Kennedy M."/>
            <person name="Barry K."/>
            <person name="Grigoriev I.V."/>
            <person name="Miller A.N."/>
            <person name="O'Donnell K."/>
            <person name="Stajich J.E."/>
            <person name="Bonito G."/>
        </authorList>
    </citation>
    <scope>NUCLEOTIDE SEQUENCE</scope>
    <source>
        <strain evidence="2">NVP1</strain>
    </source>
</reference>
<evidence type="ECO:0000256" key="1">
    <source>
        <dbReference type="SAM" id="SignalP"/>
    </source>
</evidence>
<feature type="signal peptide" evidence="1">
    <location>
        <begin position="1"/>
        <end position="24"/>
    </location>
</feature>
<dbReference type="EMBL" id="JAAAUY010000588">
    <property type="protein sequence ID" value="KAF9328193.1"/>
    <property type="molecule type" value="Genomic_DNA"/>
</dbReference>
<keyword evidence="1" id="KW-0732">Signal</keyword>
<sequence>MPEPVSSIAIGGATFALILSLVQSASLYFNPPHTIQYDYDYDLERIDLDHKIDVDIPEPGLDLSFSQYGRTSRRHSLTPTADLDLDLDRAEHLSDVSSIHPLSSPRTDMFFQPFSPSDRGYHLNNNNRTPSIHSMRSGHSLGSGYSVPTQATSSSVMSSPHFTHVRSRRVDVSAGFNMLLTIMGESRHGSIQ</sequence>
<evidence type="ECO:0000313" key="3">
    <source>
        <dbReference type="Proteomes" id="UP000696485"/>
    </source>
</evidence>
<protein>
    <submittedName>
        <fullName evidence="2">Uncharacterized protein</fullName>
    </submittedName>
</protein>
<accession>A0A9P5SII3</accession>
<gene>
    <name evidence="2" type="ORF">BG006_008566</name>
</gene>
<comment type="caution">
    <text evidence="2">The sequence shown here is derived from an EMBL/GenBank/DDBJ whole genome shotgun (WGS) entry which is preliminary data.</text>
</comment>